<dbReference type="Proteomes" id="UP000273143">
    <property type="component" value="Chromosome"/>
</dbReference>
<organism evidence="2 3">
    <name type="scientific">Entomomonas moraniae</name>
    <dbReference type="NCBI Taxonomy" id="2213226"/>
    <lineage>
        <taxon>Bacteria</taxon>
        <taxon>Pseudomonadati</taxon>
        <taxon>Pseudomonadota</taxon>
        <taxon>Gammaproteobacteria</taxon>
        <taxon>Pseudomonadales</taxon>
        <taxon>Pseudomonadaceae</taxon>
        <taxon>Entomomonas</taxon>
    </lineage>
</organism>
<keyword evidence="3" id="KW-1185">Reference proteome</keyword>
<sequence length="108" mass="12091">MLTALSFILVTYIVTTVIALVIRKKNNLPWGVFFLFNIAISIGYVVLSLTILEEIISLPALKTSGGLNYLELNKSHLSILTICLLGIVNAFISLGFFVFFIFRETKDF</sequence>
<evidence type="ECO:0000313" key="2">
    <source>
        <dbReference type="EMBL" id="AZS50077.1"/>
    </source>
</evidence>
<evidence type="ECO:0000256" key="1">
    <source>
        <dbReference type="SAM" id="Phobius"/>
    </source>
</evidence>
<protein>
    <submittedName>
        <fullName evidence="2">Uncharacterized protein</fullName>
    </submittedName>
</protein>
<accession>A0A3Q9JL51</accession>
<feature type="transmembrane region" description="Helical" evidence="1">
    <location>
        <begin position="34"/>
        <end position="56"/>
    </location>
</feature>
<dbReference type="RefSeq" id="WP_127162223.1">
    <property type="nucleotide sequence ID" value="NZ_CP029822.1"/>
</dbReference>
<gene>
    <name evidence="2" type="ORF">DM558_04480</name>
</gene>
<dbReference type="EMBL" id="CP029822">
    <property type="protein sequence ID" value="AZS50077.1"/>
    <property type="molecule type" value="Genomic_DNA"/>
</dbReference>
<dbReference type="KEGG" id="emo:DM558_04480"/>
<dbReference type="AlphaFoldDB" id="A0A3Q9JL51"/>
<name>A0A3Q9JL51_9GAMM</name>
<evidence type="ECO:0000313" key="3">
    <source>
        <dbReference type="Proteomes" id="UP000273143"/>
    </source>
</evidence>
<reference evidence="3" key="1">
    <citation type="submission" date="2018-06" db="EMBL/GenBank/DDBJ databases">
        <title>Complete genome of Pseudomonas insecticola strain QZS01.</title>
        <authorList>
            <person name="Wang J."/>
            <person name="Su Q."/>
        </authorList>
    </citation>
    <scope>NUCLEOTIDE SEQUENCE [LARGE SCALE GENOMIC DNA]</scope>
    <source>
        <strain evidence="3">QZS01</strain>
    </source>
</reference>
<feature type="transmembrane region" description="Helical" evidence="1">
    <location>
        <begin position="6"/>
        <end position="22"/>
    </location>
</feature>
<keyword evidence="1" id="KW-0812">Transmembrane</keyword>
<keyword evidence="1" id="KW-1133">Transmembrane helix</keyword>
<feature type="transmembrane region" description="Helical" evidence="1">
    <location>
        <begin position="76"/>
        <end position="102"/>
    </location>
</feature>
<keyword evidence="1" id="KW-0472">Membrane</keyword>
<proteinExistence type="predicted"/>